<dbReference type="Pfam" id="PF09379">
    <property type="entry name" value="FERM_N"/>
    <property type="match status" value="1"/>
</dbReference>
<dbReference type="SUPFAM" id="SSF54236">
    <property type="entry name" value="Ubiquitin-like"/>
    <property type="match status" value="1"/>
</dbReference>
<comment type="subcellular location">
    <subcellularLocation>
        <location evidence="1">Cell junction</location>
        <location evidence="1">Adherens junction</location>
    </subcellularLocation>
    <subcellularLocation>
        <location evidence="4">Cell projection</location>
        <location evidence="4">Rhabdomere</location>
    </subcellularLocation>
</comment>
<dbReference type="GO" id="GO:0005912">
    <property type="term" value="C:adherens junction"/>
    <property type="evidence" value="ECO:0007669"/>
    <property type="project" value="UniProtKB-SubCell"/>
</dbReference>
<feature type="domain" description="FERM" evidence="7">
    <location>
        <begin position="14"/>
        <end position="295"/>
    </location>
</feature>
<dbReference type="InterPro" id="IPR000798">
    <property type="entry name" value="Ez/rad/moesin-like"/>
</dbReference>
<dbReference type="InterPro" id="IPR019748">
    <property type="entry name" value="FERM_central"/>
</dbReference>
<dbReference type="FunFam" id="2.30.29.30:FF:000002">
    <property type="entry name" value="Band 4.1-like protein 5 isoform 1"/>
    <property type="match status" value="1"/>
</dbReference>
<feature type="region of interest" description="Disordered" evidence="5">
    <location>
        <begin position="343"/>
        <end position="384"/>
    </location>
</feature>
<dbReference type="GO" id="GO:0009887">
    <property type="term" value="P:animal organ morphogenesis"/>
    <property type="evidence" value="ECO:0007669"/>
    <property type="project" value="UniProtKB-ARBA"/>
</dbReference>
<dbReference type="InterPro" id="IPR018979">
    <property type="entry name" value="FERM_N"/>
</dbReference>
<dbReference type="PANTHER" id="PTHR23280:SF32">
    <property type="entry name" value="FI22325P1"/>
    <property type="match status" value="1"/>
</dbReference>
<dbReference type="CDD" id="cd13192">
    <property type="entry name" value="FERM_C_FRMD3_FRMD5"/>
    <property type="match status" value="1"/>
</dbReference>
<evidence type="ECO:0000313" key="8">
    <source>
        <dbReference type="EMBL" id="KAL0278927.1"/>
    </source>
</evidence>
<dbReference type="InterPro" id="IPR019747">
    <property type="entry name" value="FERM_CS"/>
</dbReference>
<dbReference type="PRINTS" id="PR00935">
    <property type="entry name" value="BAND41"/>
</dbReference>
<dbReference type="SMART" id="SM01196">
    <property type="entry name" value="FERM_C"/>
    <property type="match status" value="1"/>
</dbReference>
<dbReference type="InterPro" id="IPR029071">
    <property type="entry name" value="Ubiquitin-like_domsf"/>
</dbReference>
<dbReference type="GO" id="GO:0005856">
    <property type="term" value="C:cytoskeleton"/>
    <property type="evidence" value="ECO:0007669"/>
    <property type="project" value="TreeGrafter"/>
</dbReference>
<feature type="compositionally biased region" description="Polar residues" evidence="5">
    <location>
        <begin position="487"/>
        <end position="500"/>
    </location>
</feature>
<proteinExistence type="predicted"/>
<dbReference type="Gene3D" id="1.20.80.10">
    <property type="match status" value="1"/>
</dbReference>
<evidence type="ECO:0000256" key="3">
    <source>
        <dbReference type="ARBA" id="ARBA00022949"/>
    </source>
</evidence>
<organism evidence="8">
    <name type="scientific">Menopon gallinae</name>
    <name type="common">poultry shaft louse</name>
    <dbReference type="NCBI Taxonomy" id="328185"/>
    <lineage>
        <taxon>Eukaryota</taxon>
        <taxon>Metazoa</taxon>
        <taxon>Ecdysozoa</taxon>
        <taxon>Arthropoda</taxon>
        <taxon>Hexapoda</taxon>
        <taxon>Insecta</taxon>
        <taxon>Pterygota</taxon>
        <taxon>Neoptera</taxon>
        <taxon>Paraneoptera</taxon>
        <taxon>Psocodea</taxon>
        <taxon>Troctomorpha</taxon>
        <taxon>Phthiraptera</taxon>
        <taxon>Amblycera</taxon>
        <taxon>Menoponidae</taxon>
        <taxon>Menopon</taxon>
    </lineage>
</organism>
<dbReference type="FunFam" id="1.20.80.10:FF:000006">
    <property type="entry name" value="FERM domain-containing protein 5 isoform X1"/>
    <property type="match status" value="1"/>
</dbReference>
<comment type="caution">
    <text evidence="8">The sequence shown here is derived from an EMBL/GenBank/DDBJ whole genome shotgun (WGS) entry which is preliminary data.</text>
</comment>
<dbReference type="GO" id="GO:0008092">
    <property type="term" value="F:cytoskeletal protein binding"/>
    <property type="evidence" value="ECO:0007669"/>
    <property type="project" value="InterPro"/>
</dbReference>
<feature type="region of interest" description="Disordered" evidence="5">
    <location>
        <begin position="474"/>
        <end position="510"/>
    </location>
</feature>
<evidence type="ECO:0000256" key="2">
    <source>
        <dbReference type="ARBA" id="ARBA00022025"/>
    </source>
</evidence>
<keyword evidence="3" id="KW-0965">Cell junction</keyword>
<dbReference type="PROSITE" id="PS00660">
    <property type="entry name" value="FERM_1"/>
    <property type="match status" value="1"/>
</dbReference>
<dbReference type="InterPro" id="IPR000299">
    <property type="entry name" value="FERM_domain"/>
</dbReference>
<dbReference type="AlphaFoldDB" id="A0AAW2I9Z2"/>
<keyword evidence="6" id="KW-0472">Membrane</keyword>
<keyword evidence="6" id="KW-1133">Transmembrane helix</keyword>
<dbReference type="Pfam" id="PF08736">
    <property type="entry name" value="FA"/>
    <property type="match status" value="1"/>
</dbReference>
<evidence type="ECO:0000256" key="4">
    <source>
        <dbReference type="ARBA" id="ARBA00043944"/>
    </source>
</evidence>
<accession>A0AAW2I9Z2</accession>
<protein>
    <recommendedName>
        <fullName evidence="2">Moesin/ezrin/radixin homolog 1</fullName>
    </recommendedName>
</protein>
<dbReference type="Pfam" id="PF00373">
    <property type="entry name" value="FERM_M"/>
    <property type="match status" value="1"/>
</dbReference>
<sequence>MLKFGSKGDINVTYKCTVRLLDDAEVLECEFQPQQKGSHLLEYVCKQLNLLEKDYFGLRYVDSTRQRHWLDLGKTIIKQVKDMDPVLFSFRVKFYPADPFILKEEITRYQIYLQLKRDLLHGRLYCNQSEAALLGAYIVQAELGDYDPEVHEGNYVAELKILLKQTQPIEDKIIELHQTQLKGQSPATIEMHFLKKACQLDTYGVDPHPVKDHRGNTLYLGINHLGILTFQGSRKTRHFNWSEVQKINYEGKMFIIHLVYHEKKHTVGFKCPTGAACRHVWRCAIEQMLFFTLQKSTDAPVVTGGGFFSWGTKFKYTGRTEKEILEDSGPVRTEEPIINRVGSLRHKASSVPATPSTPIGSDLGEIRYSSLPRSNHSAPDSRLNGDHTLMMGGDYADNPLMLETVSEDQEHIGKRRIPAVENEEGNIENSAGKTEKIEKTIVRNGFGIVKTEGLKDMDSGDDYYFRDSFDQSSSESQLHDLGGKVGVSQSHRSSRCQTPQPGHHRLKPGISRTSLQTSSLLPGQVVPLPAPPPHSAAEKQKIESSSAKKFNLFQVFIPSFLFVAISLVAATILILESDSELLKNFRRIPEMVALQKEYYEPVKEFFKKKVFKFLSD</sequence>
<dbReference type="GO" id="GO:0031032">
    <property type="term" value="P:actomyosin structure organization"/>
    <property type="evidence" value="ECO:0007669"/>
    <property type="project" value="TreeGrafter"/>
</dbReference>
<dbReference type="Gene3D" id="3.10.20.90">
    <property type="entry name" value="Phosphatidylinositol 3-kinase Catalytic Subunit, Chain A, domain 1"/>
    <property type="match status" value="1"/>
</dbReference>
<dbReference type="InterPro" id="IPR014847">
    <property type="entry name" value="FA"/>
</dbReference>
<name>A0AAW2I9Z2_9NEOP</name>
<dbReference type="CDD" id="cd17102">
    <property type="entry name" value="FERM_F1_FRMD3"/>
    <property type="match status" value="1"/>
</dbReference>
<dbReference type="CDD" id="cd14473">
    <property type="entry name" value="FERM_B-lobe"/>
    <property type="match status" value="1"/>
</dbReference>
<dbReference type="SMART" id="SM00295">
    <property type="entry name" value="B41"/>
    <property type="match status" value="1"/>
</dbReference>
<dbReference type="InterPro" id="IPR019749">
    <property type="entry name" value="Band_41_domain"/>
</dbReference>
<dbReference type="SUPFAM" id="SSF50729">
    <property type="entry name" value="PH domain-like"/>
    <property type="match status" value="1"/>
</dbReference>
<dbReference type="InterPro" id="IPR011993">
    <property type="entry name" value="PH-like_dom_sf"/>
</dbReference>
<dbReference type="InterPro" id="IPR035963">
    <property type="entry name" value="FERM_2"/>
</dbReference>
<reference evidence="8" key="1">
    <citation type="journal article" date="2024" name="Gigascience">
        <title>Chromosome-level genome of the poultry shaft louse Menopon gallinae provides insight into the host-switching and adaptive evolution of parasitic lice.</title>
        <authorList>
            <person name="Xu Y."/>
            <person name="Ma L."/>
            <person name="Liu S."/>
            <person name="Liang Y."/>
            <person name="Liu Q."/>
            <person name="He Z."/>
            <person name="Tian L."/>
            <person name="Duan Y."/>
            <person name="Cai W."/>
            <person name="Li H."/>
            <person name="Song F."/>
        </authorList>
    </citation>
    <scope>NUCLEOTIDE SEQUENCE</scope>
    <source>
        <strain evidence="8">Cailab_2023a</strain>
    </source>
</reference>
<dbReference type="GO" id="GO:0030182">
    <property type="term" value="P:neuron differentiation"/>
    <property type="evidence" value="ECO:0007669"/>
    <property type="project" value="UniProtKB-ARBA"/>
</dbReference>
<dbReference type="EMBL" id="JARGDH010000001">
    <property type="protein sequence ID" value="KAL0278927.1"/>
    <property type="molecule type" value="Genomic_DNA"/>
</dbReference>
<evidence type="ECO:0000256" key="1">
    <source>
        <dbReference type="ARBA" id="ARBA00004536"/>
    </source>
</evidence>
<dbReference type="SUPFAM" id="SSF47031">
    <property type="entry name" value="Second domain of FERM"/>
    <property type="match status" value="1"/>
</dbReference>
<gene>
    <name evidence="8" type="ORF">PYX00_000604</name>
</gene>
<evidence type="ECO:0000256" key="5">
    <source>
        <dbReference type="SAM" id="MobiDB-lite"/>
    </source>
</evidence>
<dbReference type="PANTHER" id="PTHR23280">
    <property type="entry name" value="4.1 G PROTEIN"/>
    <property type="match status" value="1"/>
</dbReference>
<keyword evidence="6" id="KW-0812">Transmembrane</keyword>
<evidence type="ECO:0000256" key="6">
    <source>
        <dbReference type="SAM" id="Phobius"/>
    </source>
</evidence>
<dbReference type="SMART" id="SM01195">
    <property type="entry name" value="FA"/>
    <property type="match status" value="1"/>
</dbReference>
<dbReference type="GO" id="GO:0071944">
    <property type="term" value="C:cell periphery"/>
    <property type="evidence" value="ECO:0007669"/>
    <property type="project" value="UniProtKB-ARBA"/>
</dbReference>
<dbReference type="Pfam" id="PF09380">
    <property type="entry name" value="FERM_C"/>
    <property type="match status" value="1"/>
</dbReference>
<feature type="transmembrane region" description="Helical" evidence="6">
    <location>
        <begin position="552"/>
        <end position="575"/>
    </location>
</feature>
<evidence type="ECO:0000259" key="7">
    <source>
        <dbReference type="PROSITE" id="PS50057"/>
    </source>
</evidence>
<dbReference type="InterPro" id="IPR018980">
    <property type="entry name" value="FERM_PH-like_C"/>
</dbReference>
<dbReference type="FunFam" id="3.10.20.90:FF:000002">
    <property type="entry name" value="Erythrocyte protein band 4.1-like 3"/>
    <property type="match status" value="1"/>
</dbReference>
<dbReference type="GO" id="GO:0016028">
    <property type="term" value="C:rhabdomere"/>
    <property type="evidence" value="ECO:0007669"/>
    <property type="project" value="UniProtKB-SubCell"/>
</dbReference>
<dbReference type="Gene3D" id="2.30.29.30">
    <property type="entry name" value="Pleckstrin-homology domain (PH domain)/Phosphotyrosine-binding domain (PTB)"/>
    <property type="match status" value="1"/>
</dbReference>
<dbReference type="PRINTS" id="PR00661">
    <property type="entry name" value="ERMFAMILY"/>
</dbReference>
<dbReference type="InterPro" id="IPR014352">
    <property type="entry name" value="FERM/acyl-CoA-bd_prot_sf"/>
</dbReference>
<dbReference type="PROSITE" id="PS50057">
    <property type="entry name" value="FERM_3"/>
    <property type="match status" value="1"/>
</dbReference>